<dbReference type="EMBL" id="DF839907">
    <property type="protein sequence ID" value="GAT44619.1"/>
    <property type="molecule type" value="Genomic_DNA"/>
</dbReference>
<sequence length="384" mass="40676">MTSGRGCTDMVDSKEASPQHNWVADRFLISAHDISVLYGSSPGLALQEVLYFELEDAKSQCDATLSILNSQSAPDRCCNAGILFAAALVATVASALEPTAYTASGKAIYTTPSGSRIVKHGGNINLYAPNGTLLHVFENADGSDGGGGPLRRQSTSVAGQIFAPLPVGTNVNDTLQSFNGTFVVPPPPTTFESQLMFFGFGYTDLTDTGAVYSFTGVALQYGGTNVQGGSFYSGAIFAEIPVLDSYILASLPNSTEQLNVGDTVSVYVAFQGILGGILGIDDPFYAYFAGFSGPNSDQFPILQSYDEDKPQIVGWRVEVEGVEQSSDYPTGPLVFKDVTVELTTGFPSELNWEIEGGSAVDIDFEVVNGDPTDVEIKMTFPDAS</sequence>
<protein>
    <recommendedName>
        <fullName evidence="3">Acid protease</fullName>
    </recommendedName>
</protein>
<dbReference type="Proteomes" id="UP000815677">
    <property type="component" value="Unassembled WGS sequence"/>
</dbReference>
<name>A0ABQ0L2G1_MYCCL</name>
<gene>
    <name evidence="1" type="ORF">MCHLO_02234</name>
</gene>
<keyword evidence="2" id="KW-1185">Reference proteome</keyword>
<proteinExistence type="predicted"/>
<organism evidence="1 2">
    <name type="scientific">Mycena chlorophos</name>
    <name type="common">Agaric fungus</name>
    <name type="synonym">Agaricus chlorophos</name>
    <dbReference type="NCBI Taxonomy" id="658473"/>
    <lineage>
        <taxon>Eukaryota</taxon>
        <taxon>Fungi</taxon>
        <taxon>Dikarya</taxon>
        <taxon>Basidiomycota</taxon>
        <taxon>Agaricomycotina</taxon>
        <taxon>Agaricomycetes</taxon>
        <taxon>Agaricomycetidae</taxon>
        <taxon>Agaricales</taxon>
        <taxon>Marasmiineae</taxon>
        <taxon>Mycenaceae</taxon>
        <taxon>Mycena</taxon>
    </lineage>
</organism>
<evidence type="ECO:0000313" key="1">
    <source>
        <dbReference type="EMBL" id="GAT44619.1"/>
    </source>
</evidence>
<evidence type="ECO:0008006" key="3">
    <source>
        <dbReference type="Google" id="ProtNLM"/>
    </source>
</evidence>
<reference evidence="1" key="1">
    <citation type="submission" date="2014-09" db="EMBL/GenBank/DDBJ databases">
        <title>Genome sequence of the luminous mushroom Mycena chlorophos for searching fungal bioluminescence genes.</title>
        <authorList>
            <person name="Tanaka Y."/>
            <person name="Kasuga D."/>
            <person name="Oba Y."/>
            <person name="Hase S."/>
            <person name="Sato K."/>
            <person name="Oba Y."/>
            <person name="Sakakibara Y."/>
        </authorList>
    </citation>
    <scope>NUCLEOTIDE SEQUENCE</scope>
</reference>
<evidence type="ECO:0000313" key="2">
    <source>
        <dbReference type="Proteomes" id="UP000815677"/>
    </source>
</evidence>
<accession>A0ABQ0L2G1</accession>